<dbReference type="KEGG" id="fla:SY85_09945"/>
<sequence length="92" mass="10709">MAGGDQRQRRYKIADNLTVTITAVFMQPLDYRRVPLPLHKGCGKEIWGRLKKIFPSQRPFFHGIGLFYSTFMEQRPTSKICIAKTLIKPRIE</sequence>
<gene>
    <name evidence="1" type="ORF">SY85_09945</name>
</gene>
<evidence type="ECO:0000313" key="2">
    <source>
        <dbReference type="Proteomes" id="UP000077177"/>
    </source>
</evidence>
<name>A0A172TUK6_9BACT</name>
<dbReference type="Proteomes" id="UP000077177">
    <property type="component" value="Chromosome"/>
</dbReference>
<evidence type="ECO:0000313" key="1">
    <source>
        <dbReference type="EMBL" id="ANE50775.1"/>
    </source>
</evidence>
<proteinExistence type="predicted"/>
<dbReference type="STRING" id="1492898.SY85_09945"/>
<reference evidence="1 2" key="2">
    <citation type="journal article" date="2016" name="Int. J. Syst. Evol. Microbiol.">
        <title>Flavisolibacter tropicus sp. nov., isolated from tropical soil.</title>
        <authorList>
            <person name="Lee J.J."/>
            <person name="Kang M.S."/>
            <person name="Kim G.S."/>
            <person name="Lee C.S."/>
            <person name="Lim S."/>
            <person name="Lee J."/>
            <person name="Roh S.H."/>
            <person name="Kang H."/>
            <person name="Ha J.M."/>
            <person name="Bae S."/>
            <person name="Jung H.Y."/>
            <person name="Kim M.K."/>
        </authorList>
    </citation>
    <scope>NUCLEOTIDE SEQUENCE [LARGE SCALE GENOMIC DNA]</scope>
    <source>
        <strain evidence="1 2">LCS9</strain>
    </source>
</reference>
<accession>A0A172TUK6</accession>
<dbReference type="AlphaFoldDB" id="A0A172TUK6"/>
<keyword evidence="2" id="KW-1185">Reference proteome</keyword>
<reference evidence="2" key="1">
    <citation type="submission" date="2015-01" db="EMBL/GenBank/DDBJ databases">
        <title>Flavisolibacter sp./LCS9/ whole genome sequencing.</title>
        <authorList>
            <person name="Kim M.K."/>
            <person name="Srinivasan S."/>
            <person name="Lee J.-J."/>
        </authorList>
    </citation>
    <scope>NUCLEOTIDE SEQUENCE [LARGE SCALE GENOMIC DNA]</scope>
    <source>
        <strain evidence="2">LCS9</strain>
    </source>
</reference>
<dbReference type="EMBL" id="CP011390">
    <property type="protein sequence ID" value="ANE50775.1"/>
    <property type="molecule type" value="Genomic_DNA"/>
</dbReference>
<organism evidence="1 2">
    <name type="scientific">Flavisolibacter tropicus</name>
    <dbReference type="NCBI Taxonomy" id="1492898"/>
    <lineage>
        <taxon>Bacteria</taxon>
        <taxon>Pseudomonadati</taxon>
        <taxon>Bacteroidota</taxon>
        <taxon>Chitinophagia</taxon>
        <taxon>Chitinophagales</taxon>
        <taxon>Chitinophagaceae</taxon>
        <taxon>Flavisolibacter</taxon>
    </lineage>
</organism>
<protein>
    <submittedName>
        <fullName evidence="1">Uncharacterized protein</fullName>
    </submittedName>
</protein>